<evidence type="ECO:0000313" key="18">
    <source>
        <dbReference type="EMBL" id="OXA58326.1"/>
    </source>
</evidence>
<evidence type="ECO:0000256" key="10">
    <source>
        <dbReference type="ARBA" id="ARBA00048680"/>
    </source>
</evidence>
<comment type="similarity">
    <text evidence="3">Belongs to the AIG1 family.</text>
</comment>
<evidence type="ECO:0000256" key="8">
    <source>
        <dbReference type="ARBA" id="ARBA00047427"/>
    </source>
</evidence>
<sequence length="250" mass="28690">MNWIALFIHLAGAANFGYALYYDLKFVHVPPHLKNKGDFDSMSAFPGKWKYLTIWNMVLQFVYHMFALIVNDFAGTSELNPKRQSSLQKFRDYIFASWVFPAGMFVSLSFWILYGIDRALVFPKEMDAFFPNWLNHAVHTVPIVILLVESYFVSKIFPSSFNAILANLFFTTTYISWICWVNHVSGVWAYPILQILNNYQRAAFMGGCAVAILACFFTGEFINKWRWGKGAHEVKTAKGGKSTKGKKKVK</sequence>
<dbReference type="OMA" id="IWDRELI"/>
<evidence type="ECO:0000256" key="12">
    <source>
        <dbReference type="ARBA" id="ARBA00048800"/>
    </source>
</evidence>
<evidence type="ECO:0000256" key="2">
    <source>
        <dbReference type="ARBA" id="ARBA00004127"/>
    </source>
</evidence>
<protein>
    <submittedName>
        <fullName evidence="18">Androgen-induced gene 1 protein</fullName>
    </submittedName>
</protein>
<dbReference type="GO" id="GO:0012505">
    <property type="term" value="C:endomembrane system"/>
    <property type="evidence" value="ECO:0007669"/>
    <property type="project" value="UniProtKB-SubCell"/>
</dbReference>
<comment type="catalytic activity">
    <reaction evidence="13">
        <text>9-octadecanoyloxy-octadecanoate + H2O = 9-hydroxy-octadecanoate + octadecanoate + H(+)</text>
        <dbReference type="Rhea" id="RHEA:52096"/>
        <dbReference type="ChEBI" id="CHEBI:15377"/>
        <dbReference type="ChEBI" id="CHEBI:15378"/>
        <dbReference type="ChEBI" id="CHEBI:25629"/>
        <dbReference type="ChEBI" id="CHEBI:136286"/>
        <dbReference type="ChEBI" id="CHEBI:136373"/>
    </reaction>
    <physiologicalReaction direction="left-to-right" evidence="13">
        <dbReference type="Rhea" id="RHEA:52097"/>
    </physiologicalReaction>
</comment>
<feature type="transmembrane region" description="Helical" evidence="17">
    <location>
        <begin position="93"/>
        <end position="113"/>
    </location>
</feature>
<comment type="catalytic activity">
    <reaction evidence="9">
        <text>9-hexadecanoyloxy-octadecanoate + H2O = 9-hydroxy-octadecanoate + hexadecanoate + H(+)</text>
        <dbReference type="Rhea" id="RHEA:52052"/>
        <dbReference type="ChEBI" id="CHEBI:7896"/>
        <dbReference type="ChEBI" id="CHEBI:15377"/>
        <dbReference type="ChEBI" id="CHEBI:15378"/>
        <dbReference type="ChEBI" id="CHEBI:83670"/>
        <dbReference type="ChEBI" id="CHEBI:136286"/>
    </reaction>
    <physiologicalReaction direction="left-to-right" evidence="9">
        <dbReference type="Rhea" id="RHEA:52053"/>
    </physiologicalReaction>
</comment>
<dbReference type="AlphaFoldDB" id="A0A226EP31"/>
<dbReference type="InterPro" id="IPR006838">
    <property type="entry name" value="ADTRP_AIG1"/>
</dbReference>
<evidence type="ECO:0000256" key="13">
    <source>
        <dbReference type="ARBA" id="ARBA00049221"/>
    </source>
</evidence>
<accession>A0A226EP31</accession>
<keyword evidence="6 17" id="KW-0472">Membrane</keyword>
<evidence type="ECO:0000256" key="9">
    <source>
        <dbReference type="ARBA" id="ARBA00047863"/>
    </source>
</evidence>
<dbReference type="GO" id="GO:0016020">
    <property type="term" value="C:membrane"/>
    <property type="evidence" value="ECO:0007669"/>
    <property type="project" value="InterPro"/>
</dbReference>
<comment type="caution">
    <text evidence="18">The sequence shown here is derived from an EMBL/GenBank/DDBJ whole genome shotgun (WGS) entry which is preliminary data.</text>
</comment>
<name>A0A226EP31_FOLCA</name>
<evidence type="ECO:0000256" key="3">
    <source>
        <dbReference type="ARBA" id="ARBA00009300"/>
    </source>
</evidence>
<evidence type="ECO:0000256" key="16">
    <source>
        <dbReference type="ARBA" id="ARBA00049428"/>
    </source>
</evidence>
<gene>
    <name evidence="18" type="ORF">Fcan01_08213</name>
</gene>
<feature type="transmembrane region" description="Helical" evidence="17">
    <location>
        <begin position="52"/>
        <end position="73"/>
    </location>
</feature>
<dbReference type="OrthoDB" id="1898221at2759"/>
<comment type="catalytic activity">
    <reaction evidence="16">
        <text>12-(9Z-hexadecenoyloxy)-octadecanoate + H2O = 12-hydroxyoctadecanoate + (9Z)-hexadecenoate + H(+)</text>
        <dbReference type="Rhea" id="RHEA:52072"/>
        <dbReference type="ChEBI" id="CHEBI:15377"/>
        <dbReference type="ChEBI" id="CHEBI:15378"/>
        <dbReference type="ChEBI" id="CHEBI:32372"/>
        <dbReference type="ChEBI" id="CHEBI:84201"/>
        <dbReference type="ChEBI" id="CHEBI:136312"/>
    </reaction>
    <physiologicalReaction direction="left-to-right" evidence="16">
        <dbReference type="Rhea" id="RHEA:52073"/>
    </physiologicalReaction>
</comment>
<dbReference type="PANTHER" id="PTHR10989">
    <property type="entry name" value="ANDROGEN-INDUCED PROTEIN 1-RELATED"/>
    <property type="match status" value="1"/>
</dbReference>
<evidence type="ECO:0000256" key="11">
    <source>
        <dbReference type="ARBA" id="ARBA00048701"/>
    </source>
</evidence>
<comment type="subcellular location">
    <subcellularLocation>
        <location evidence="2">Endomembrane system</location>
        <topology evidence="2">Multi-pass membrane protein</topology>
    </subcellularLocation>
</comment>
<keyword evidence="19" id="KW-1185">Reference proteome</keyword>
<evidence type="ECO:0000256" key="7">
    <source>
        <dbReference type="ARBA" id="ARBA00047368"/>
    </source>
</evidence>
<comment type="catalytic activity">
    <reaction evidence="7">
        <text>12-hexadecanoyloxy-octadecanoate + H2O = 12-hydroxyoctadecanoate + hexadecanoate + H(+)</text>
        <dbReference type="Rhea" id="RHEA:52056"/>
        <dbReference type="ChEBI" id="CHEBI:7896"/>
        <dbReference type="ChEBI" id="CHEBI:15377"/>
        <dbReference type="ChEBI" id="CHEBI:15378"/>
        <dbReference type="ChEBI" id="CHEBI:83677"/>
        <dbReference type="ChEBI" id="CHEBI:84201"/>
    </reaction>
    <physiologicalReaction direction="left-to-right" evidence="7">
        <dbReference type="Rhea" id="RHEA:52057"/>
    </physiologicalReaction>
</comment>
<evidence type="ECO:0000256" key="6">
    <source>
        <dbReference type="ARBA" id="ARBA00023136"/>
    </source>
</evidence>
<comment type="catalytic activity">
    <reaction evidence="11">
        <text>12-(9Z-octadecenoyloxy)-octadecanoate + H2O = 12-hydroxyoctadecanoate + (9Z)-octadecenoate + H(+)</text>
        <dbReference type="Rhea" id="RHEA:52060"/>
        <dbReference type="ChEBI" id="CHEBI:15377"/>
        <dbReference type="ChEBI" id="CHEBI:15378"/>
        <dbReference type="ChEBI" id="CHEBI:30823"/>
        <dbReference type="ChEBI" id="CHEBI:84201"/>
        <dbReference type="ChEBI" id="CHEBI:136302"/>
    </reaction>
    <physiologicalReaction direction="left-to-right" evidence="11">
        <dbReference type="Rhea" id="RHEA:52061"/>
    </physiologicalReaction>
</comment>
<keyword evidence="4 17" id="KW-0812">Transmembrane</keyword>
<feature type="transmembrane region" description="Helical" evidence="17">
    <location>
        <begin position="202"/>
        <end position="222"/>
    </location>
</feature>
<comment type="catalytic activity">
    <reaction evidence="10">
        <text>12-octadecanoyloxy-octadecanoate + H2O = 12-hydroxyoctadecanoate + octadecanoate + H(+)</text>
        <dbReference type="Rhea" id="RHEA:52080"/>
        <dbReference type="ChEBI" id="CHEBI:15377"/>
        <dbReference type="ChEBI" id="CHEBI:15378"/>
        <dbReference type="ChEBI" id="CHEBI:25629"/>
        <dbReference type="ChEBI" id="CHEBI:84201"/>
        <dbReference type="ChEBI" id="CHEBI:136330"/>
    </reaction>
    <physiologicalReaction direction="left-to-right" evidence="10">
        <dbReference type="Rhea" id="RHEA:52081"/>
    </physiologicalReaction>
</comment>
<feature type="transmembrane region" description="Helical" evidence="17">
    <location>
        <begin position="133"/>
        <end position="152"/>
    </location>
</feature>
<comment type="catalytic activity">
    <reaction evidence="8">
        <text>13-octadecanoyloxy-octadecanoate + H2O = 13-hydroxy-octadecanoate + octadecanoate + H(+)</text>
        <dbReference type="Rhea" id="RHEA:52084"/>
        <dbReference type="ChEBI" id="CHEBI:15377"/>
        <dbReference type="ChEBI" id="CHEBI:15378"/>
        <dbReference type="ChEBI" id="CHEBI:25629"/>
        <dbReference type="ChEBI" id="CHEBI:136304"/>
        <dbReference type="ChEBI" id="CHEBI:136335"/>
    </reaction>
    <physiologicalReaction direction="left-to-right" evidence="8">
        <dbReference type="Rhea" id="RHEA:52085"/>
    </physiologicalReaction>
</comment>
<dbReference type="PANTHER" id="PTHR10989:SF16">
    <property type="entry name" value="AT02829P-RELATED"/>
    <property type="match status" value="1"/>
</dbReference>
<dbReference type="Pfam" id="PF04750">
    <property type="entry name" value="Far-17a_AIG1"/>
    <property type="match status" value="1"/>
</dbReference>
<evidence type="ECO:0000256" key="17">
    <source>
        <dbReference type="SAM" id="Phobius"/>
    </source>
</evidence>
<organism evidence="18 19">
    <name type="scientific">Folsomia candida</name>
    <name type="common">Springtail</name>
    <dbReference type="NCBI Taxonomy" id="158441"/>
    <lineage>
        <taxon>Eukaryota</taxon>
        <taxon>Metazoa</taxon>
        <taxon>Ecdysozoa</taxon>
        <taxon>Arthropoda</taxon>
        <taxon>Hexapoda</taxon>
        <taxon>Collembola</taxon>
        <taxon>Entomobryomorpha</taxon>
        <taxon>Isotomoidea</taxon>
        <taxon>Isotomidae</taxon>
        <taxon>Proisotominae</taxon>
        <taxon>Folsomia</taxon>
    </lineage>
</organism>
<comment type="catalytic activity">
    <reaction evidence="1">
        <text>9-(9Z-hexadecenoyloxy)-octadecanoate + H2O = (9Z)-hexadecenoate + 9-hydroxy-octadecanoate + H(+)</text>
        <dbReference type="Rhea" id="RHEA:52068"/>
        <dbReference type="ChEBI" id="CHEBI:15377"/>
        <dbReference type="ChEBI" id="CHEBI:15378"/>
        <dbReference type="ChEBI" id="CHEBI:32372"/>
        <dbReference type="ChEBI" id="CHEBI:136286"/>
        <dbReference type="ChEBI" id="CHEBI:136309"/>
    </reaction>
    <physiologicalReaction direction="left-to-right" evidence="1">
        <dbReference type="Rhea" id="RHEA:52069"/>
    </physiologicalReaction>
</comment>
<evidence type="ECO:0000256" key="1">
    <source>
        <dbReference type="ARBA" id="ARBA00000923"/>
    </source>
</evidence>
<evidence type="ECO:0000256" key="4">
    <source>
        <dbReference type="ARBA" id="ARBA00022692"/>
    </source>
</evidence>
<keyword evidence="5 17" id="KW-1133">Transmembrane helix</keyword>
<evidence type="ECO:0000313" key="19">
    <source>
        <dbReference type="Proteomes" id="UP000198287"/>
    </source>
</evidence>
<reference evidence="18 19" key="1">
    <citation type="submission" date="2015-12" db="EMBL/GenBank/DDBJ databases">
        <title>The genome of Folsomia candida.</title>
        <authorList>
            <person name="Faddeeva A."/>
            <person name="Derks M.F."/>
            <person name="Anvar Y."/>
            <person name="Smit S."/>
            <person name="Van Straalen N."/>
            <person name="Roelofs D."/>
        </authorList>
    </citation>
    <scope>NUCLEOTIDE SEQUENCE [LARGE SCALE GENOMIC DNA]</scope>
    <source>
        <strain evidence="18 19">VU population</strain>
        <tissue evidence="18">Whole body</tissue>
    </source>
</reference>
<evidence type="ECO:0000256" key="15">
    <source>
        <dbReference type="ARBA" id="ARBA00049322"/>
    </source>
</evidence>
<evidence type="ECO:0000256" key="5">
    <source>
        <dbReference type="ARBA" id="ARBA00022989"/>
    </source>
</evidence>
<comment type="catalytic activity">
    <reaction evidence="14">
        <text>13-(9Z-octadecenoyloxy)-octadecanoate + H2O = 13-hydroxy-octadecanoate + (9Z)-octadecenoate + H(+)</text>
        <dbReference type="Rhea" id="RHEA:52064"/>
        <dbReference type="ChEBI" id="CHEBI:15377"/>
        <dbReference type="ChEBI" id="CHEBI:15378"/>
        <dbReference type="ChEBI" id="CHEBI:30823"/>
        <dbReference type="ChEBI" id="CHEBI:136303"/>
        <dbReference type="ChEBI" id="CHEBI:136304"/>
    </reaction>
    <physiologicalReaction direction="left-to-right" evidence="14">
        <dbReference type="Rhea" id="RHEA:52065"/>
    </physiologicalReaction>
</comment>
<dbReference type="Proteomes" id="UP000198287">
    <property type="component" value="Unassembled WGS sequence"/>
</dbReference>
<feature type="transmembrane region" description="Helical" evidence="17">
    <location>
        <begin position="164"/>
        <end position="190"/>
    </location>
</feature>
<evidence type="ECO:0000256" key="14">
    <source>
        <dbReference type="ARBA" id="ARBA00049296"/>
    </source>
</evidence>
<proteinExistence type="inferred from homology"/>
<comment type="catalytic activity">
    <reaction evidence="12">
        <text>9-(9Z-octadecenoyloxy)-octadecanoate + H2O = 9-hydroxy-octadecanoate + (9Z)-octadecenoate + H(+)</text>
        <dbReference type="Rhea" id="RHEA:52048"/>
        <dbReference type="ChEBI" id="CHEBI:15377"/>
        <dbReference type="ChEBI" id="CHEBI:15378"/>
        <dbReference type="ChEBI" id="CHEBI:30823"/>
        <dbReference type="ChEBI" id="CHEBI:136282"/>
        <dbReference type="ChEBI" id="CHEBI:136286"/>
    </reaction>
    <physiologicalReaction direction="left-to-right" evidence="12">
        <dbReference type="Rhea" id="RHEA:52049"/>
    </physiologicalReaction>
</comment>
<comment type="catalytic activity">
    <reaction evidence="15">
        <text>13-(9Z-hexadecenoyloxy)-octadecanoate + H2O = 13-hydroxy-octadecanoate + (9Z)-hexadecenoate + H(+)</text>
        <dbReference type="Rhea" id="RHEA:52076"/>
        <dbReference type="ChEBI" id="CHEBI:15377"/>
        <dbReference type="ChEBI" id="CHEBI:15378"/>
        <dbReference type="ChEBI" id="CHEBI:32372"/>
        <dbReference type="ChEBI" id="CHEBI:136304"/>
        <dbReference type="ChEBI" id="CHEBI:136315"/>
    </reaction>
    <physiologicalReaction direction="left-to-right" evidence="15">
        <dbReference type="Rhea" id="RHEA:52077"/>
    </physiologicalReaction>
</comment>
<dbReference type="EMBL" id="LNIX01000003">
    <property type="protein sequence ID" value="OXA58326.1"/>
    <property type="molecule type" value="Genomic_DNA"/>
</dbReference>